<organism evidence="1 3">
    <name type="scientific">Methanobrevibacter olleyae</name>
    <dbReference type="NCBI Taxonomy" id="294671"/>
    <lineage>
        <taxon>Archaea</taxon>
        <taxon>Methanobacteriati</taxon>
        <taxon>Methanobacteriota</taxon>
        <taxon>Methanomada group</taxon>
        <taxon>Methanobacteria</taxon>
        <taxon>Methanobacteriales</taxon>
        <taxon>Methanobacteriaceae</taxon>
        <taxon>Methanobrevibacter</taxon>
    </lineage>
</organism>
<proteinExistence type="predicted"/>
<dbReference type="PATRIC" id="fig|294671.3.peg.705"/>
<dbReference type="GeneID" id="28488975"/>
<dbReference type="Proteomes" id="UP000066376">
    <property type="component" value="Chromosome"/>
</dbReference>
<evidence type="ECO:0000313" key="4">
    <source>
        <dbReference type="Proteomes" id="UP000183442"/>
    </source>
</evidence>
<reference evidence="3" key="2">
    <citation type="submission" date="2016-02" db="EMBL/GenBank/DDBJ databases">
        <title>The draft genome sequence of the rumen methanogen Methanobrevibacter olleyae YLM1.</title>
        <authorList>
            <consortium name="New Zealand Agricultural Greenhouse Gas Research Centre/Pastoral Greenhouse Gas Research Consortium"/>
            <person name="Kelly W.J."/>
            <person name="Li D."/>
            <person name="Lambie S.C."/>
            <person name="Attwood G.T."/>
            <person name="Altermann E."/>
            <person name="Leahy S.C."/>
        </authorList>
    </citation>
    <scope>NUCLEOTIDE SEQUENCE [LARGE SCALE GENOMIC DNA]</scope>
    <source>
        <strain evidence="3">YLM1</strain>
    </source>
</reference>
<evidence type="ECO:0000313" key="1">
    <source>
        <dbReference type="EMBL" id="AMK15236.1"/>
    </source>
</evidence>
<keyword evidence="3" id="KW-1185">Reference proteome</keyword>
<dbReference type="KEGG" id="mol:YLM1_0679"/>
<name>A0A126QZJ8_METOL</name>
<evidence type="ECO:0000313" key="3">
    <source>
        <dbReference type="Proteomes" id="UP000066376"/>
    </source>
</evidence>
<dbReference type="EMBL" id="FOTL01000030">
    <property type="protein sequence ID" value="SFL71016.1"/>
    <property type="molecule type" value="Genomic_DNA"/>
</dbReference>
<protein>
    <submittedName>
        <fullName evidence="1">Uncharacterized protein</fullName>
    </submittedName>
</protein>
<sequence>MSSKNKTEFNNTDLLINLYEMLFNDIIIIETSKIIAKFILDLIDSQEIDEEKVINYFNEKNPDNIEFDIKEDLDTIYDICLEIYEEE</sequence>
<reference evidence="2" key="3">
    <citation type="submission" date="2016-10" db="EMBL/GenBank/DDBJ databases">
        <authorList>
            <person name="de Groot N.N."/>
        </authorList>
    </citation>
    <scope>NUCLEOTIDE SEQUENCE [LARGE SCALE GENOMIC DNA]</scope>
    <source>
        <strain evidence="2">DSM 16632</strain>
    </source>
</reference>
<accession>A0A126QZJ8</accession>
<dbReference type="EMBL" id="CP014265">
    <property type="protein sequence ID" value="AMK15236.1"/>
    <property type="molecule type" value="Genomic_DNA"/>
</dbReference>
<dbReference type="RefSeq" id="WP_067146306.1">
    <property type="nucleotide sequence ID" value="NZ_CP014265.1"/>
</dbReference>
<gene>
    <name evidence="2" type="ORF">SAMN02910297_01568</name>
    <name evidence="1" type="ORF">YLM1_0679</name>
</gene>
<dbReference type="Proteomes" id="UP000183442">
    <property type="component" value="Unassembled WGS sequence"/>
</dbReference>
<reference evidence="4" key="4">
    <citation type="submission" date="2016-10" db="EMBL/GenBank/DDBJ databases">
        <authorList>
            <person name="Varghese N."/>
        </authorList>
    </citation>
    <scope>NUCLEOTIDE SEQUENCE [LARGE SCALE GENOMIC DNA]</scope>
    <source>
        <strain evidence="4">DSM 16632</strain>
    </source>
</reference>
<dbReference type="AlphaFoldDB" id="A0A126QZJ8"/>
<evidence type="ECO:0000313" key="2">
    <source>
        <dbReference type="EMBL" id="SFL71016.1"/>
    </source>
</evidence>
<reference evidence="1 3" key="1">
    <citation type="journal article" date="2016" name="Genome Announc.">
        <title>Draft Genome Sequence of the Rumen Methanogen Methanobrevibacter olleyae YLM1.</title>
        <authorList>
            <person name="Kelly W.J."/>
            <person name="Li D."/>
            <person name="Lambie S.C."/>
            <person name="Cox F."/>
            <person name="Attwood G.T."/>
            <person name="Altermann E."/>
            <person name="Leahy S.C."/>
        </authorList>
    </citation>
    <scope>NUCLEOTIDE SEQUENCE [LARGE SCALE GENOMIC DNA]</scope>
    <source>
        <strain evidence="1 3">YLM1</strain>
    </source>
</reference>